<keyword evidence="1" id="KW-0472">Membrane</keyword>
<organism evidence="2 3">
    <name type="scientific">Fusibacter bizertensis</name>
    <dbReference type="NCBI Taxonomy" id="1488331"/>
    <lineage>
        <taxon>Bacteria</taxon>
        <taxon>Bacillati</taxon>
        <taxon>Bacillota</taxon>
        <taxon>Clostridia</taxon>
        <taxon>Eubacteriales</taxon>
        <taxon>Eubacteriales Family XII. Incertae Sedis</taxon>
        <taxon>Fusibacter</taxon>
    </lineage>
</organism>
<protein>
    <submittedName>
        <fullName evidence="2">Uncharacterized protein</fullName>
    </submittedName>
</protein>
<reference evidence="2 3" key="1">
    <citation type="submission" date="2023-04" db="EMBL/GenBank/DDBJ databases">
        <title>Fusibacter bizertensis strain WBS, isolated from littoral bottom sediments of the Arctic seas - biochemical and genomic analysis.</title>
        <authorList>
            <person name="Brioukhanov A.L."/>
        </authorList>
    </citation>
    <scope>NUCLEOTIDE SEQUENCE [LARGE SCALE GENOMIC DNA]</scope>
    <source>
        <strain evidence="2 3">WBS</strain>
    </source>
</reference>
<comment type="caution">
    <text evidence="2">The sequence shown here is derived from an EMBL/GenBank/DDBJ whole genome shotgun (WGS) entry which is preliminary data.</text>
</comment>
<evidence type="ECO:0000256" key="1">
    <source>
        <dbReference type="SAM" id="Phobius"/>
    </source>
</evidence>
<feature type="transmembrane region" description="Helical" evidence="1">
    <location>
        <begin position="71"/>
        <end position="93"/>
    </location>
</feature>
<gene>
    <name evidence="2" type="ORF">QE109_05245</name>
</gene>
<dbReference type="Proteomes" id="UP001158045">
    <property type="component" value="Unassembled WGS sequence"/>
</dbReference>
<feature type="transmembrane region" description="Helical" evidence="1">
    <location>
        <begin position="31"/>
        <end position="50"/>
    </location>
</feature>
<evidence type="ECO:0000313" key="3">
    <source>
        <dbReference type="Proteomes" id="UP001158045"/>
    </source>
</evidence>
<keyword evidence="3" id="KW-1185">Reference proteome</keyword>
<keyword evidence="1" id="KW-0812">Transmembrane</keyword>
<dbReference type="EMBL" id="JARYZI010000002">
    <property type="protein sequence ID" value="MDH8677540.1"/>
    <property type="molecule type" value="Genomic_DNA"/>
</dbReference>
<proteinExistence type="predicted"/>
<keyword evidence="1" id="KW-1133">Transmembrane helix</keyword>
<sequence>MMSSKTIEHVLFVSVIFFLISYLFFNNYLKIPDVAAGVVAGLYFFSLSILGLKRRRVYFTRSEPITYKTSILAKFINVLFGVFGVVIIFLTLVTK</sequence>
<evidence type="ECO:0000313" key="2">
    <source>
        <dbReference type="EMBL" id="MDH8677540.1"/>
    </source>
</evidence>
<dbReference type="RefSeq" id="WP_281093353.1">
    <property type="nucleotide sequence ID" value="NZ_JARYZI010000002.1"/>
</dbReference>
<name>A0ABT6NAU2_9FIRM</name>
<accession>A0ABT6NAU2</accession>
<feature type="transmembrane region" description="Helical" evidence="1">
    <location>
        <begin position="7"/>
        <end position="25"/>
    </location>
</feature>